<dbReference type="Pfam" id="PF01979">
    <property type="entry name" value="Amidohydro_1"/>
    <property type="match status" value="1"/>
</dbReference>
<evidence type="ECO:0000259" key="12">
    <source>
        <dbReference type="PROSITE" id="PS51368"/>
    </source>
</evidence>
<dbReference type="GO" id="GO:0016151">
    <property type="term" value="F:nickel cation binding"/>
    <property type="evidence" value="ECO:0007669"/>
    <property type="project" value="InterPro"/>
</dbReference>
<evidence type="ECO:0000256" key="6">
    <source>
        <dbReference type="PIRSR" id="PIRSR611612-50"/>
    </source>
</evidence>
<dbReference type="InterPro" id="IPR011059">
    <property type="entry name" value="Metal-dep_hydrolase_composite"/>
</dbReference>
<feature type="active site" description="Proton donor" evidence="8 9">
    <location>
        <position position="412"/>
    </location>
</feature>
<accession>A0A0L0FS50</accession>
<organism evidence="13 14">
    <name type="scientific">Sphaeroforma arctica JP610</name>
    <dbReference type="NCBI Taxonomy" id="667725"/>
    <lineage>
        <taxon>Eukaryota</taxon>
        <taxon>Ichthyosporea</taxon>
        <taxon>Ichthyophonida</taxon>
        <taxon>Sphaeroforma</taxon>
    </lineage>
</organism>
<evidence type="ECO:0000256" key="9">
    <source>
        <dbReference type="PROSITE-ProRule" id="PRU00700"/>
    </source>
</evidence>
<dbReference type="Gene3D" id="2.10.150.10">
    <property type="entry name" value="Urease, beta subunit"/>
    <property type="match status" value="1"/>
</dbReference>
<protein>
    <recommendedName>
        <fullName evidence="2 10">Urease</fullName>
        <ecNumber evidence="2 10">3.5.1.5</ecNumber>
    </recommendedName>
</protein>
<evidence type="ECO:0000313" key="13">
    <source>
        <dbReference type="EMBL" id="KNC79560.1"/>
    </source>
</evidence>
<comment type="catalytic activity">
    <reaction evidence="10">
        <text>urea + 2 H2O + H(+) = hydrogencarbonate + 2 NH4(+)</text>
        <dbReference type="Rhea" id="RHEA:20557"/>
        <dbReference type="ChEBI" id="CHEBI:15377"/>
        <dbReference type="ChEBI" id="CHEBI:15378"/>
        <dbReference type="ChEBI" id="CHEBI:16199"/>
        <dbReference type="ChEBI" id="CHEBI:17544"/>
        <dbReference type="ChEBI" id="CHEBI:28938"/>
        <dbReference type="EC" id="3.5.1.5"/>
    </reaction>
</comment>
<dbReference type="CDD" id="cd00375">
    <property type="entry name" value="Urease_alpha"/>
    <property type="match status" value="1"/>
</dbReference>
<dbReference type="UniPathway" id="UPA00258">
    <property type="reaction ID" value="UER00370"/>
</dbReference>
<feature type="binding site" evidence="7">
    <location>
        <position position="228"/>
    </location>
    <ligand>
        <name>Ni(2+)</name>
        <dbReference type="ChEBI" id="CHEBI:49786"/>
        <label>1</label>
    </ligand>
</feature>
<feature type="modified residue" description="N6-carboxylysine" evidence="6">
    <location>
        <position position="309"/>
    </location>
</feature>
<evidence type="ECO:0000256" key="3">
    <source>
        <dbReference type="ARBA" id="ARBA00022596"/>
    </source>
</evidence>
<dbReference type="SUPFAM" id="SSF51338">
    <property type="entry name" value="Composite domain of metallo-dependent hydrolases"/>
    <property type="match status" value="2"/>
</dbReference>
<evidence type="ECO:0000256" key="11">
    <source>
        <dbReference type="RuleBase" id="RU004158"/>
    </source>
</evidence>
<dbReference type="PANTHER" id="PTHR43440">
    <property type="entry name" value="UREASE"/>
    <property type="match status" value="1"/>
</dbReference>
<dbReference type="eggNOG" id="ENOG502QPKB">
    <property type="taxonomic scope" value="Eukaryota"/>
</dbReference>
<evidence type="ECO:0000256" key="1">
    <source>
        <dbReference type="ARBA" id="ARBA00004897"/>
    </source>
</evidence>
<dbReference type="InterPro" id="IPR011612">
    <property type="entry name" value="Urease_alpha_N_dom"/>
</dbReference>
<feature type="binding site" evidence="7">
    <location>
        <position position="338"/>
    </location>
    <ligand>
        <name>Ni(2+)</name>
        <dbReference type="ChEBI" id="CHEBI:49786"/>
        <label>2</label>
    </ligand>
</feature>
<dbReference type="AlphaFoldDB" id="A0A0L0FS50"/>
<dbReference type="GO" id="GO:0009039">
    <property type="term" value="F:urease activity"/>
    <property type="evidence" value="ECO:0007669"/>
    <property type="project" value="UniProtKB-EC"/>
</dbReference>
<dbReference type="NCBIfam" id="TIGR01792">
    <property type="entry name" value="urease_alph"/>
    <property type="match status" value="1"/>
</dbReference>
<keyword evidence="14" id="KW-1185">Reference proteome</keyword>
<evidence type="ECO:0000256" key="5">
    <source>
        <dbReference type="ARBA" id="ARBA00022801"/>
    </source>
</evidence>
<sequence>MSAYHVVPRQSSGALTITAPPARFEAGDTRRVTLLDIGGERVVQGGNRLGEGPVTPQQKDIYMANVAEKGFHHEQEQTPVYGLSSDAEFAFKMTRSTYASMFGPTTGDCVRLGDTDLYIEVEKDLTQYGDECKFGGGKVLRDGNGQASGVSDADALDTVITNALIVDSTGIYKADIGIKNGNISAIGKAGNPACMNGVGADMVVGVTTEVIAGEGKIITAGGSDSHIHWICPQQCDEAIASGVTTMIGGGTGPAAGTCAVTSTPGTWHIERMLQAMENVPVNFGIIAKGNSSEREGLVEQIEAGAMALKVHEDWGATPTTIDKALELADEFDVQVMLHTDTLNEAGTVEDTIASFKKRAIHTYHSEGAGGGHAPDIIRVCGECNVLPSSTNPTRPYTVNTIDEHVDMLMVCHHLDRRIAEDVAFANSRIREETIMAEDILHDMGAISMMSSDSQAMGRVGEVITRTWQTASKMKRQRGRLPEETHGKKNDNVRVRRYISKYTINPAITHGYSHLLGSVEVGKMADLVVWDFAYFGTKPDMVLKGGSIAWAQMGDANASIPTPQPVYMRPMFGVMGGATAKSNITFVSQASVSLKTLEKYNLTRRIEPVRNVRNIGKKDMVLNDYAPTIRVDPENYKVYIDDNEEWLKCDPLTQAPLGQLYFMS</sequence>
<feature type="binding site" description="via carbamate group" evidence="7">
    <location>
        <position position="309"/>
    </location>
    <ligand>
        <name>Ni(2+)</name>
        <dbReference type="ChEBI" id="CHEBI:49786"/>
        <label>1</label>
    </ligand>
</feature>
<dbReference type="GO" id="GO:0043419">
    <property type="term" value="P:urea catabolic process"/>
    <property type="evidence" value="ECO:0007669"/>
    <property type="project" value="UniProtKB-UniPathway"/>
</dbReference>
<dbReference type="OrthoDB" id="1708534at2759"/>
<keyword evidence="4 7" id="KW-0479">Metal-binding</keyword>
<dbReference type="PROSITE" id="PS51368">
    <property type="entry name" value="UREASE_3"/>
    <property type="match status" value="1"/>
</dbReference>
<comment type="similarity">
    <text evidence="11">Belongs to the metallo-dependent hydrolases superfamily. Urease alpha subunit family.</text>
</comment>
<dbReference type="InterPro" id="IPR005848">
    <property type="entry name" value="Urease_asu"/>
</dbReference>
<dbReference type="InterPro" id="IPR032466">
    <property type="entry name" value="Metal_Hydrolase"/>
</dbReference>
<dbReference type="EC" id="3.5.1.5" evidence="2 10"/>
<feature type="binding site" evidence="9">
    <location>
        <position position="311"/>
    </location>
    <ligand>
        <name>substrate</name>
    </ligand>
</feature>
<dbReference type="InterPro" id="IPR036461">
    <property type="entry name" value="Urease_betasu_sf"/>
</dbReference>
<dbReference type="SUPFAM" id="SSF51278">
    <property type="entry name" value="Urease, beta-subunit"/>
    <property type="match status" value="1"/>
</dbReference>
<comment type="PTM">
    <text evidence="6">Carbamylation allows a single lysine to coordinate two nickel ions.</text>
</comment>
<dbReference type="RefSeq" id="XP_014153462.1">
    <property type="nucleotide sequence ID" value="XM_014297987.1"/>
</dbReference>
<dbReference type="EMBL" id="KQ242282">
    <property type="protein sequence ID" value="KNC79560.1"/>
    <property type="molecule type" value="Genomic_DNA"/>
</dbReference>
<dbReference type="PRINTS" id="PR01752">
    <property type="entry name" value="UREASE"/>
</dbReference>
<gene>
    <name evidence="13" type="ORF">SARC_08046</name>
</gene>
<feature type="binding site" evidence="7">
    <location>
        <position position="452"/>
    </location>
    <ligand>
        <name>Ni(2+)</name>
        <dbReference type="ChEBI" id="CHEBI:49786"/>
        <label>1</label>
    </ligand>
</feature>
<keyword evidence="5 9" id="KW-0378">Hydrolase</keyword>
<dbReference type="Gene3D" id="3.20.20.140">
    <property type="entry name" value="Metal-dependent hydrolases"/>
    <property type="match status" value="1"/>
</dbReference>
<dbReference type="NCBIfam" id="NF009686">
    <property type="entry name" value="PRK13207.1"/>
    <property type="match status" value="1"/>
</dbReference>
<dbReference type="PANTHER" id="PTHR43440:SF1">
    <property type="entry name" value="UREASE"/>
    <property type="match status" value="1"/>
</dbReference>
<evidence type="ECO:0000256" key="10">
    <source>
        <dbReference type="RuleBase" id="RU000510"/>
    </source>
</evidence>
<dbReference type="InterPro" id="IPR017951">
    <property type="entry name" value="Urease_asu_c"/>
</dbReference>
<keyword evidence="3 7" id="KW-0533">Nickel</keyword>
<comment type="cofactor">
    <cofactor evidence="7 10">
        <name>Ni cation</name>
        <dbReference type="ChEBI" id="CHEBI:25516"/>
    </cofactor>
    <text evidence="7 10">Binds 2 nickel ions per subunit.</text>
</comment>
<evidence type="ECO:0000256" key="8">
    <source>
        <dbReference type="PIRSR" id="PIRSR611612-52"/>
    </source>
</evidence>
<dbReference type="HAMAP" id="MF_01953">
    <property type="entry name" value="Urease_alpha"/>
    <property type="match status" value="1"/>
</dbReference>
<feature type="domain" description="Urease" evidence="12">
    <location>
        <begin position="221"/>
        <end position="663"/>
    </location>
</feature>
<dbReference type="PROSITE" id="PS00145">
    <property type="entry name" value="UREASE_2"/>
    <property type="match status" value="1"/>
</dbReference>
<dbReference type="Gene3D" id="2.30.40.10">
    <property type="entry name" value="Urease, subunit C, domain 1"/>
    <property type="match status" value="1"/>
</dbReference>
<dbReference type="GeneID" id="25908550"/>
<dbReference type="STRING" id="667725.A0A0L0FS50"/>
<name>A0A0L0FS50_9EUKA</name>
<reference evidence="13 14" key="1">
    <citation type="submission" date="2011-02" db="EMBL/GenBank/DDBJ databases">
        <title>The Genome Sequence of Sphaeroforma arctica JP610.</title>
        <authorList>
            <consortium name="The Broad Institute Genome Sequencing Platform"/>
            <person name="Russ C."/>
            <person name="Cuomo C."/>
            <person name="Young S.K."/>
            <person name="Zeng Q."/>
            <person name="Gargeya S."/>
            <person name="Alvarado L."/>
            <person name="Berlin A."/>
            <person name="Chapman S.B."/>
            <person name="Chen Z."/>
            <person name="Freedman E."/>
            <person name="Gellesch M."/>
            <person name="Goldberg J."/>
            <person name="Griggs A."/>
            <person name="Gujja S."/>
            <person name="Heilman E."/>
            <person name="Heiman D."/>
            <person name="Howarth C."/>
            <person name="Mehta T."/>
            <person name="Neiman D."/>
            <person name="Pearson M."/>
            <person name="Roberts A."/>
            <person name="Saif S."/>
            <person name="Shea T."/>
            <person name="Shenoy N."/>
            <person name="Sisk P."/>
            <person name="Stolte C."/>
            <person name="Sykes S."/>
            <person name="White J."/>
            <person name="Yandava C."/>
            <person name="Burger G."/>
            <person name="Gray M.W."/>
            <person name="Holland P.W.H."/>
            <person name="King N."/>
            <person name="Lang F.B.F."/>
            <person name="Roger A.J."/>
            <person name="Ruiz-Trillo I."/>
            <person name="Haas B."/>
            <person name="Nusbaum C."/>
            <person name="Birren B."/>
        </authorList>
    </citation>
    <scope>NUCLEOTIDE SEQUENCE [LARGE SCALE GENOMIC DNA]</scope>
    <source>
        <strain evidence="13 14">JP610</strain>
    </source>
</reference>
<evidence type="ECO:0000256" key="4">
    <source>
        <dbReference type="ARBA" id="ARBA00022723"/>
    </source>
</evidence>
<dbReference type="InterPro" id="IPR050112">
    <property type="entry name" value="Urease_alpha_subunit"/>
</dbReference>
<evidence type="ECO:0000256" key="7">
    <source>
        <dbReference type="PIRSR" id="PIRSR611612-51"/>
    </source>
</evidence>
<dbReference type="SUPFAM" id="SSF51556">
    <property type="entry name" value="Metallo-dependent hydrolases"/>
    <property type="match status" value="1"/>
</dbReference>
<feature type="binding site" evidence="7">
    <location>
        <position position="364"/>
    </location>
    <ligand>
        <name>Ni(2+)</name>
        <dbReference type="ChEBI" id="CHEBI:49786"/>
        <label>2</label>
    </ligand>
</feature>
<evidence type="ECO:0000256" key="2">
    <source>
        <dbReference type="ARBA" id="ARBA00012934"/>
    </source>
</evidence>
<evidence type="ECO:0000313" key="14">
    <source>
        <dbReference type="Proteomes" id="UP000054560"/>
    </source>
</evidence>
<comment type="pathway">
    <text evidence="1">Nitrogen metabolism; urea degradation; CO(2) and NH(3) from urea (urease route): step 1/1.</text>
</comment>
<dbReference type="Pfam" id="PF00449">
    <property type="entry name" value="Urease_alpha"/>
    <property type="match status" value="1"/>
</dbReference>
<dbReference type="Proteomes" id="UP000054560">
    <property type="component" value="Unassembled WGS sequence"/>
</dbReference>
<proteinExistence type="inferred from homology"/>
<dbReference type="InterPro" id="IPR006680">
    <property type="entry name" value="Amidohydro-rel"/>
</dbReference>
<dbReference type="InterPro" id="IPR017950">
    <property type="entry name" value="Urease_AS"/>
</dbReference>
<feature type="binding site" description="via carbamate group" evidence="7">
    <location>
        <position position="309"/>
    </location>
    <ligand>
        <name>Ni(2+)</name>
        <dbReference type="ChEBI" id="CHEBI:49786"/>
        <label>2</label>
    </ligand>
</feature>
<feature type="binding site" evidence="7">
    <location>
        <position position="226"/>
    </location>
    <ligand>
        <name>Ni(2+)</name>
        <dbReference type="ChEBI" id="CHEBI:49786"/>
        <label>1</label>
    </ligand>
</feature>